<keyword evidence="8" id="KW-1185">Reference proteome</keyword>
<dbReference type="CDD" id="cd11282">
    <property type="entry name" value="ADF_coactosin_like"/>
    <property type="match status" value="1"/>
</dbReference>
<evidence type="ECO:0000256" key="2">
    <source>
        <dbReference type="ARBA" id="ARBA00022490"/>
    </source>
</evidence>
<keyword evidence="4" id="KW-0206">Cytoskeleton</keyword>
<accession>A0AAD5T8E9</accession>
<dbReference type="FunFam" id="3.40.20.10:FF:000018">
    <property type="entry name" value="Coactosin-like 1"/>
    <property type="match status" value="1"/>
</dbReference>
<reference evidence="7" key="1">
    <citation type="submission" date="2020-05" db="EMBL/GenBank/DDBJ databases">
        <title>Phylogenomic resolution of chytrid fungi.</title>
        <authorList>
            <person name="Stajich J.E."/>
            <person name="Amses K."/>
            <person name="Simmons R."/>
            <person name="Seto K."/>
            <person name="Myers J."/>
            <person name="Bonds A."/>
            <person name="Quandt C.A."/>
            <person name="Barry K."/>
            <person name="Liu P."/>
            <person name="Grigoriev I."/>
            <person name="Longcore J.E."/>
            <person name="James T.Y."/>
        </authorList>
    </citation>
    <scope>NUCLEOTIDE SEQUENCE</scope>
    <source>
        <strain evidence="7">JEL0513</strain>
    </source>
</reference>
<proteinExistence type="inferred from homology"/>
<dbReference type="PANTHER" id="PTHR10829:SF56">
    <property type="entry name" value="ADF-H DOMAIN-CONTAINING PROTEIN"/>
    <property type="match status" value="1"/>
</dbReference>
<evidence type="ECO:0000256" key="1">
    <source>
        <dbReference type="ARBA" id="ARBA00004245"/>
    </source>
</evidence>
<dbReference type="SMART" id="SM00102">
    <property type="entry name" value="ADF"/>
    <property type="match status" value="1"/>
</dbReference>
<dbReference type="SUPFAM" id="SSF55753">
    <property type="entry name" value="Actin depolymerizing proteins"/>
    <property type="match status" value="1"/>
</dbReference>
<dbReference type="AlphaFoldDB" id="A0AAD5T8E9"/>
<keyword evidence="3" id="KW-0009">Actin-binding</keyword>
<dbReference type="GO" id="GO:0005884">
    <property type="term" value="C:actin filament"/>
    <property type="evidence" value="ECO:0007669"/>
    <property type="project" value="TreeGrafter"/>
</dbReference>
<dbReference type="Pfam" id="PF00241">
    <property type="entry name" value="Cofilin_ADF"/>
    <property type="match status" value="1"/>
</dbReference>
<dbReference type="GO" id="GO:0051015">
    <property type="term" value="F:actin filament binding"/>
    <property type="evidence" value="ECO:0007669"/>
    <property type="project" value="TreeGrafter"/>
</dbReference>
<comment type="subcellular location">
    <subcellularLocation>
        <location evidence="1">Cytoplasm</location>
        <location evidence="1">Cytoskeleton</location>
    </subcellularLocation>
</comment>
<dbReference type="EMBL" id="JADGJH010000185">
    <property type="protein sequence ID" value="KAJ3134689.1"/>
    <property type="molecule type" value="Genomic_DNA"/>
</dbReference>
<comment type="similarity">
    <text evidence="5">Belongs to the actin-binding proteins ADF family. Coactosin subfamily.</text>
</comment>
<dbReference type="GO" id="GO:0030833">
    <property type="term" value="P:regulation of actin filament polymerization"/>
    <property type="evidence" value="ECO:0007669"/>
    <property type="project" value="TreeGrafter"/>
</dbReference>
<sequence length="141" mass="15482">MASIAAEAKIAYEDVRNDTTPTNWLLLEYADDRSDNIVLGSSGTGGLAEIKTKLEDVNTNKNKAAFGFVRVVVGNDELSQRVKFLFFTWCGPGVKVMRKAKLSVHISSVKQVLQTFSTEIAASELDDLNEDSVVTLIKKVK</sequence>
<evidence type="ECO:0000256" key="3">
    <source>
        <dbReference type="ARBA" id="ARBA00023203"/>
    </source>
</evidence>
<dbReference type="InterPro" id="IPR002108">
    <property type="entry name" value="ADF-H"/>
</dbReference>
<organism evidence="7 8">
    <name type="scientific">Physocladia obscura</name>
    <dbReference type="NCBI Taxonomy" id="109957"/>
    <lineage>
        <taxon>Eukaryota</taxon>
        <taxon>Fungi</taxon>
        <taxon>Fungi incertae sedis</taxon>
        <taxon>Chytridiomycota</taxon>
        <taxon>Chytridiomycota incertae sedis</taxon>
        <taxon>Chytridiomycetes</taxon>
        <taxon>Chytridiales</taxon>
        <taxon>Chytriomycetaceae</taxon>
        <taxon>Physocladia</taxon>
    </lineage>
</organism>
<gene>
    <name evidence="7" type="ORF">HK100_003410</name>
</gene>
<dbReference type="Proteomes" id="UP001211907">
    <property type="component" value="Unassembled WGS sequence"/>
</dbReference>
<protein>
    <recommendedName>
        <fullName evidence="6">ADF-H domain-containing protein</fullName>
    </recommendedName>
</protein>
<dbReference type="GO" id="GO:0030864">
    <property type="term" value="C:cortical actin cytoskeleton"/>
    <property type="evidence" value="ECO:0007669"/>
    <property type="project" value="TreeGrafter"/>
</dbReference>
<evidence type="ECO:0000259" key="6">
    <source>
        <dbReference type="PROSITE" id="PS51263"/>
    </source>
</evidence>
<dbReference type="PROSITE" id="PS51263">
    <property type="entry name" value="ADF_H"/>
    <property type="match status" value="1"/>
</dbReference>
<dbReference type="InterPro" id="IPR029006">
    <property type="entry name" value="ADF-H/Gelsolin-like_dom_sf"/>
</dbReference>
<dbReference type="PANTHER" id="PTHR10829">
    <property type="entry name" value="CORTACTIN AND DREBRIN"/>
    <property type="match status" value="1"/>
</dbReference>
<dbReference type="Gene3D" id="3.40.20.10">
    <property type="entry name" value="Severin"/>
    <property type="match status" value="1"/>
</dbReference>
<evidence type="ECO:0000313" key="7">
    <source>
        <dbReference type="EMBL" id="KAJ3134689.1"/>
    </source>
</evidence>
<keyword evidence="2" id="KW-0963">Cytoplasm</keyword>
<feature type="domain" description="ADF-H" evidence="6">
    <location>
        <begin position="1"/>
        <end position="138"/>
    </location>
</feature>
<evidence type="ECO:0000313" key="8">
    <source>
        <dbReference type="Proteomes" id="UP001211907"/>
    </source>
</evidence>
<comment type="caution">
    <text evidence="7">The sequence shown here is derived from an EMBL/GenBank/DDBJ whole genome shotgun (WGS) entry which is preliminary data.</text>
</comment>
<evidence type="ECO:0000256" key="5">
    <source>
        <dbReference type="ARBA" id="ARBA00038052"/>
    </source>
</evidence>
<dbReference type="GO" id="GO:0030427">
    <property type="term" value="C:site of polarized growth"/>
    <property type="evidence" value="ECO:0007669"/>
    <property type="project" value="TreeGrafter"/>
</dbReference>
<evidence type="ECO:0000256" key="4">
    <source>
        <dbReference type="ARBA" id="ARBA00023212"/>
    </source>
</evidence>
<name>A0AAD5T8E9_9FUNG</name>